<evidence type="ECO:0000313" key="4">
    <source>
        <dbReference type="Proteomes" id="UP000274358"/>
    </source>
</evidence>
<evidence type="ECO:0000256" key="1">
    <source>
        <dbReference type="PROSITE-ProRule" id="PRU00169"/>
    </source>
</evidence>
<dbReference type="Proteomes" id="UP000274358">
    <property type="component" value="Unassembled WGS sequence"/>
</dbReference>
<keyword evidence="4" id="KW-1185">Reference proteome</keyword>
<dbReference type="RefSeq" id="WP_126685918.1">
    <property type="nucleotide sequence ID" value="NZ_RYYV01000013.1"/>
</dbReference>
<dbReference type="InterPro" id="IPR036641">
    <property type="entry name" value="HPT_dom_sf"/>
</dbReference>
<dbReference type="SMART" id="SM00448">
    <property type="entry name" value="REC"/>
    <property type="match status" value="1"/>
</dbReference>
<dbReference type="GO" id="GO:0000160">
    <property type="term" value="P:phosphorelay signal transduction system"/>
    <property type="evidence" value="ECO:0007669"/>
    <property type="project" value="InterPro"/>
</dbReference>
<gene>
    <name evidence="3" type="ORF">EKH80_16705</name>
</gene>
<dbReference type="PROSITE" id="PS50110">
    <property type="entry name" value="RESPONSE_REGULATORY"/>
    <property type="match status" value="1"/>
</dbReference>
<dbReference type="InterPro" id="IPR001789">
    <property type="entry name" value="Sig_transdc_resp-reg_receiver"/>
</dbReference>
<proteinExistence type="predicted"/>
<accession>A0A432M340</accession>
<organism evidence="3 4">
    <name type="scientific">Dyella choica</name>
    <dbReference type="NCBI Taxonomy" id="1927959"/>
    <lineage>
        <taxon>Bacteria</taxon>
        <taxon>Pseudomonadati</taxon>
        <taxon>Pseudomonadota</taxon>
        <taxon>Gammaproteobacteria</taxon>
        <taxon>Lysobacterales</taxon>
        <taxon>Rhodanobacteraceae</taxon>
        <taxon>Dyella</taxon>
    </lineage>
</organism>
<dbReference type="InterPro" id="IPR011006">
    <property type="entry name" value="CheY-like_superfamily"/>
</dbReference>
<dbReference type="EMBL" id="RYYV01000013">
    <property type="protein sequence ID" value="RUL72995.1"/>
    <property type="molecule type" value="Genomic_DNA"/>
</dbReference>
<comment type="caution">
    <text evidence="1">Lacks conserved residue(s) required for the propagation of feature annotation.</text>
</comment>
<dbReference type="AlphaFoldDB" id="A0A432M340"/>
<sequence length="264" mass="29310">MNIISSWVGYTFPKTKRSARKAAKQPAALCTVAAPIQAPSRVMVLEADPQSRSTLVDLIKTLGLEPLVVPDGVAALKSIDLRAPDMILMACDGPADPESAEFKLCSMIRKQRASLPYFPIVVLASWPDAFLWQIDIGDDGIDDVLPKPLRAQELQAVLELWLDLPLKDEPKKSPAPIQPTDDWYQVRLTEDILGFEQAWAKRDQPSMLHFAQHMQGIALVLGVQRALKLADRLERVARGTKSMEPEAMQSTLTALKKAFARYLD</sequence>
<protein>
    <submittedName>
        <fullName evidence="3">Response regulator</fullName>
    </submittedName>
</protein>
<evidence type="ECO:0000313" key="3">
    <source>
        <dbReference type="EMBL" id="RUL72995.1"/>
    </source>
</evidence>
<dbReference type="Gene3D" id="3.40.50.2300">
    <property type="match status" value="1"/>
</dbReference>
<evidence type="ECO:0000259" key="2">
    <source>
        <dbReference type="PROSITE" id="PS50110"/>
    </source>
</evidence>
<name>A0A432M340_9GAMM</name>
<dbReference type="SUPFAM" id="SSF47226">
    <property type="entry name" value="Histidine-containing phosphotransfer domain, HPT domain"/>
    <property type="match status" value="1"/>
</dbReference>
<reference evidence="3 4" key="1">
    <citation type="submission" date="2018-12" db="EMBL/GenBank/DDBJ databases">
        <title>Dyella dinghuensis sp. nov. DHOA06 and Dyella choica sp. nov. 4M-K27, isolated from forest soil.</title>
        <authorList>
            <person name="Qiu L.-H."/>
            <person name="Gao Z.-H."/>
        </authorList>
    </citation>
    <scope>NUCLEOTIDE SEQUENCE [LARGE SCALE GENOMIC DNA]</scope>
    <source>
        <strain evidence="3 4">4M-K27</strain>
    </source>
</reference>
<feature type="domain" description="Response regulatory" evidence="2">
    <location>
        <begin position="41"/>
        <end position="162"/>
    </location>
</feature>
<dbReference type="SUPFAM" id="SSF52172">
    <property type="entry name" value="CheY-like"/>
    <property type="match status" value="1"/>
</dbReference>
<comment type="caution">
    <text evidence="3">The sequence shown here is derived from an EMBL/GenBank/DDBJ whole genome shotgun (WGS) entry which is preliminary data.</text>
</comment>